<protein>
    <recommendedName>
        <fullName evidence="3">MULE transposase domain-containing protein</fullName>
    </recommendedName>
</protein>
<organism evidence="1 2">
    <name type="scientific">Artemia franciscana</name>
    <name type="common">Brine shrimp</name>
    <name type="synonym">Artemia sanfranciscana</name>
    <dbReference type="NCBI Taxonomy" id="6661"/>
    <lineage>
        <taxon>Eukaryota</taxon>
        <taxon>Metazoa</taxon>
        <taxon>Ecdysozoa</taxon>
        <taxon>Arthropoda</taxon>
        <taxon>Crustacea</taxon>
        <taxon>Branchiopoda</taxon>
        <taxon>Anostraca</taxon>
        <taxon>Artemiidae</taxon>
        <taxon>Artemia</taxon>
    </lineage>
</organism>
<dbReference type="Proteomes" id="UP001187531">
    <property type="component" value="Unassembled WGS sequence"/>
</dbReference>
<dbReference type="EMBL" id="JAVRJZ010000017">
    <property type="protein sequence ID" value="KAK2710194.1"/>
    <property type="molecule type" value="Genomic_DNA"/>
</dbReference>
<evidence type="ECO:0000313" key="1">
    <source>
        <dbReference type="EMBL" id="KAK2710194.1"/>
    </source>
</evidence>
<reference evidence="1" key="1">
    <citation type="submission" date="2023-07" db="EMBL/GenBank/DDBJ databases">
        <title>Chromosome-level genome assembly of Artemia franciscana.</title>
        <authorList>
            <person name="Jo E."/>
        </authorList>
    </citation>
    <scope>NUCLEOTIDE SEQUENCE</scope>
    <source>
        <tissue evidence="1">Whole body</tissue>
    </source>
</reference>
<proteinExistence type="predicted"/>
<name>A0AA88HH67_ARTSF</name>
<accession>A0AA88HH67</accession>
<gene>
    <name evidence="1" type="ORF">QYM36_013761</name>
</gene>
<evidence type="ECO:0000313" key="2">
    <source>
        <dbReference type="Proteomes" id="UP001187531"/>
    </source>
</evidence>
<sequence length="182" mass="21362">MISKDTCNMIRYLMIETDFLVTEKFFGQEEAVVTCISEFAILEVIYFLKHGISIVFYYDTKYNIGNYWVSALTFRHPDFDYKGPAPIIPIAFLLHTNRSADSHEELFMVLKKEAKSINSSPNAFMRDREKGIEVARNKIFPFIKAAHWWLRYRIKAKHALQKMGAPKEDIKVFQDDILQLLR</sequence>
<comment type="caution">
    <text evidence="1">The sequence shown here is derived from an EMBL/GenBank/DDBJ whole genome shotgun (WGS) entry which is preliminary data.</text>
</comment>
<dbReference type="AlphaFoldDB" id="A0AA88HH67"/>
<keyword evidence="2" id="KW-1185">Reference proteome</keyword>
<evidence type="ECO:0008006" key="3">
    <source>
        <dbReference type="Google" id="ProtNLM"/>
    </source>
</evidence>